<keyword evidence="1" id="KW-0812">Transmembrane</keyword>
<dbReference type="Proteomes" id="UP000298652">
    <property type="component" value="Chromosome 5"/>
</dbReference>
<gene>
    <name evidence="2" type="ORF">SEVIR_5G431651v2</name>
</gene>
<keyword evidence="1" id="KW-0472">Membrane</keyword>
<reference evidence="2" key="1">
    <citation type="submission" date="2019-03" db="EMBL/GenBank/DDBJ databases">
        <title>WGS assembly of Setaria viridis.</title>
        <authorList>
            <person name="Huang P."/>
            <person name="Jenkins J."/>
            <person name="Grimwood J."/>
            <person name="Barry K."/>
            <person name="Healey A."/>
            <person name="Mamidi S."/>
            <person name="Sreedasyam A."/>
            <person name="Shu S."/>
            <person name="Feldman M."/>
            <person name="Wu J."/>
            <person name="Yu Y."/>
            <person name="Chen C."/>
            <person name="Johnson J."/>
            <person name="Rokhsar D."/>
            <person name="Baxter I."/>
            <person name="Schmutz J."/>
            <person name="Brutnell T."/>
            <person name="Kellogg E."/>
        </authorList>
    </citation>
    <scope>NUCLEOTIDE SEQUENCE [LARGE SCALE GENOMIC DNA]</scope>
</reference>
<protein>
    <submittedName>
        <fullName evidence="2">Uncharacterized protein</fullName>
    </submittedName>
</protein>
<accession>A0A4U6UUW4</accession>
<dbReference type="Gramene" id="TKW18453">
    <property type="protein sequence ID" value="TKW18453"/>
    <property type="gene ID" value="SEVIR_5G431651v2"/>
</dbReference>
<organism evidence="2 3">
    <name type="scientific">Setaria viridis</name>
    <name type="common">Green bristlegrass</name>
    <name type="synonym">Setaria italica subsp. viridis</name>
    <dbReference type="NCBI Taxonomy" id="4556"/>
    <lineage>
        <taxon>Eukaryota</taxon>
        <taxon>Viridiplantae</taxon>
        <taxon>Streptophyta</taxon>
        <taxon>Embryophyta</taxon>
        <taxon>Tracheophyta</taxon>
        <taxon>Spermatophyta</taxon>
        <taxon>Magnoliopsida</taxon>
        <taxon>Liliopsida</taxon>
        <taxon>Poales</taxon>
        <taxon>Poaceae</taxon>
        <taxon>PACMAD clade</taxon>
        <taxon>Panicoideae</taxon>
        <taxon>Panicodae</taxon>
        <taxon>Paniceae</taxon>
        <taxon>Cenchrinae</taxon>
        <taxon>Setaria</taxon>
    </lineage>
</organism>
<evidence type="ECO:0000313" key="2">
    <source>
        <dbReference type="EMBL" id="TKW18453.1"/>
    </source>
</evidence>
<keyword evidence="3" id="KW-1185">Reference proteome</keyword>
<evidence type="ECO:0000256" key="1">
    <source>
        <dbReference type="SAM" id="Phobius"/>
    </source>
</evidence>
<dbReference type="EMBL" id="CM016556">
    <property type="protein sequence ID" value="TKW18453.1"/>
    <property type="molecule type" value="Genomic_DNA"/>
</dbReference>
<evidence type="ECO:0000313" key="3">
    <source>
        <dbReference type="Proteomes" id="UP000298652"/>
    </source>
</evidence>
<feature type="transmembrane region" description="Helical" evidence="1">
    <location>
        <begin position="35"/>
        <end position="56"/>
    </location>
</feature>
<sequence>MFVGSVASITLVVARYAVGGGYPYAQAVVAFERDMFLRALATELLLCPFTILLLLLRLDRRPTEPPDELVLIGAGTPPCSYMVQSTLEHVASVSALAMASYRC</sequence>
<dbReference type="OMA" id="AMASYRC"/>
<dbReference type="AlphaFoldDB" id="A0A4U6UUW4"/>
<name>A0A4U6UUW4_SETVI</name>
<proteinExistence type="predicted"/>
<keyword evidence="1" id="KW-1133">Transmembrane helix</keyword>